<dbReference type="InterPro" id="IPR051209">
    <property type="entry name" value="FAD-bind_Monooxygenase_sf"/>
</dbReference>
<proteinExistence type="inferred from homology"/>
<dbReference type="Proteomes" id="UP000244855">
    <property type="component" value="Unassembled WGS sequence"/>
</dbReference>
<dbReference type="Pfam" id="PF13450">
    <property type="entry name" value="NAD_binding_8"/>
    <property type="match status" value="1"/>
</dbReference>
<evidence type="ECO:0000256" key="4">
    <source>
        <dbReference type="ARBA" id="ARBA00023002"/>
    </source>
</evidence>
<evidence type="ECO:0000256" key="3">
    <source>
        <dbReference type="ARBA" id="ARBA00022827"/>
    </source>
</evidence>
<keyword evidence="5" id="KW-0472">Membrane</keyword>
<comment type="similarity">
    <text evidence="1">Belongs to the FAD-binding monooxygenase family.</text>
</comment>
<evidence type="ECO:0000256" key="2">
    <source>
        <dbReference type="ARBA" id="ARBA00022630"/>
    </source>
</evidence>
<evidence type="ECO:0000256" key="1">
    <source>
        <dbReference type="ARBA" id="ARBA00010139"/>
    </source>
</evidence>
<dbReference type="AlphaFoldDB" id="A0A2V1D127"/>
<keyword evidence="4" id="KW-0560">Oxidoreductase</keyword>
<keyword evidence="7" id="KW-1185">Reference proteome</keyword>
<dbReference type="OrthoDB" id="74360at2759"/>
<dbReference type="PANTHER" id="PTHR42877:SF10">
    <property type="entry name" value="L-ORNITHINE N(5)-OXYGENASE"/>
    <property type="match status" value="1"/>
</dbReference>
<sequence length="546" mass="61762">MTSKTTSTVSQFACVGTGISAIGLGATLQRWYGITDIRFFERHNKPGGTWHINQYPGCACDVPSALYSLSYEPNAEWSRILPSASEIESYILSVAEKYDLISKMTFGVDVESCTWDDDKSRWIMQYRNVGTDETFTHECQILFSAAGQLVHPRPLDVPGQDSFKGQIFHSARWPKDVDLSDKRVVIFGNGCTAAQIVPAIVKQTKSLTQIVRSKHWFYPPIDFSYPKWLKMVFKYIPGTLWLHRLHIFLLAERDYRLFPNTAAAARLRSMQRVKCEAYMRKTAPERWHDILIPDFDVGCKRRIFDCGYLESLHQDNLTVTMEKPLRIVSDGVQTKDRILEADVIIMANGFKTNEFIDPMCVTGRNGETLTEHWKRLGGPGAYNCSVMSGFPNFFMILGPNAATGHTSAIMASENTINYALRILKPVISGEAEAVEVKESAQMGYVYKMQEDLKNTVWNSGCLSWYVKRGAKNGETWNSMSYPYSQAHYWYRSLLPAWDDWNVKANGHIINIGARDMYISLAGMVFIGVLSLAGGRTVMLHLISSVF</sequence>
<organism evidence="6 7">
    <name type="scientific">Periconia macrospinosa</name>
    <dbReference type="NCBI Taxonomy" id="97972"/>
    <lineage>
        <taxon>Eukaryota</taxon>
        <taxon>Fungi</taxon>
        <taxon>Dikarya</taxon>
        <taxon>Ascomycota</taxon>
        <taxon>Pezizomycotina</taxon>
        <taxon>Dothideomycetes</taxon>
        <taxon>Pleosporomycetidae</taxon>
        <taxon>Pleosporales</taxon>
        <taxon>Massarineae</taxon>
        <taxon>Periconiaceae</taxon>
        <taxon>Periconia</taxon>
    </lineage>
</organism>
<evidence type="ECO:0000313" key="6">
    <source>
        <dbReference type="EMBL" id="PVH91716.1"/>
    </source>
</evidence>
<gene>
    <name evidence="6" type="ORF">DM02DRAFT_677931</name>
</gene>
<dbReference type="InterPro" id="IPR036188">
    <property type="entry name" value="FAD/NAD-bd_sf"/>
</dbReference>
<reference evidence="6 7" key="1">
    <citation type="journal article" date="2018" name="Sci. Rep.">
        <title>Comparative genomics provides insights into the lifestyle and reveals functional heterogeneity of dark septate endophytic fungi.</title>
        <authorList>
            <person name="Knapp D.G."/>
            <person name="Nemeth J.B."/>
            <person name="Barry K."/>
            <person name="Hainaut M."/>
            <person name="Henrissat B."/>
            <person name="Johnson J."/>
            <person name="Kuo A."/>
            <person name="Lim J.H.P."/>
            <person name="Lipzen A."/>
            <person name="Nolan M."/>
            <person name="Ohm R.A."/>
            <person name="Tamas L."/>
            <person name="Grigoriev I.V."/>
            <person name="Spatafora J.W."/>
            <person name="Nagy L.G."/>
            <person name="Kovacs G.M."/>
        </authorList>
    </citation>
    <scope>NUCLEOTIDE SEQUENCE [LARGE SCALE GENOMIC DNA]</scope>
    <source>
        <strain evidence="6 7">DSE2036</strain>
    </source>
</reference>
<dbReference type="Pfam" id="PF00743">
    <property type="entry name" value="FMO-like"/>
    <property type="match status" value="1"/>
</dbReference>
<dbReference type="Gene3D" id="3.50.50.60">
    <property type="entry name" value="FAD/NAD(P)-binding domain"/>
    <property type="match status" value="2"/>
</dbReference>
<protein>
    <submittedName>
        <fullName evidence="6">Putative monooxygenase</fullName>
    </submittedName>
</protein>
<evidence type="ECO:0000256" key="5">
    <source>
        <dbReference type="SAM" id="Phobius"/>
    </source>
</evidence>
<dbReference type="GO" id="GO:0050660">
    <property type="term" value="F:flavin adenine dinucleotide binding"/>
    <property type="evidence" value="ECO:0007669"/>
    <property type="project" value="InterPro"/>
</dbReference>
<dbReference type="GO" id="GO:0004499">
    <property type="term" value="F:N,N-dimethylaniline monooxygenase activity"/>
    <property type="evidence" value="ECO:0007669"/>
    <property type="project" value="InterPro"/>
</dbReference>
<feature type="transmembrane region" description="Helical" evidence="5">
    <location>
        <begin position="516"/>
        <end position="534"/>
    </location>
</feature>
<accession>A0A2V1D127</accession>
<dbReference type="EMBL" id="KZ805794">
    <property type="protein sequence ID" value="PVH91716.1"/>
    <property type="molecule type" value="Genomic_DNA"/>
</dbReference>
<dbReference type="PANTHER" id="PTHR42877">
    <property type="entry name" value="L-ORNITHINE N(5)-MONOOXYGENASE-RELATED"/>
    <property type="match status" value="1"/>
</dbReference>
<evidence type="ECO:0000313" key="7">
    <source>
        <dbReference type="Proteomes" id="UP000244855"/>
    </source>
</evidence>
<keyword evidence="5" id="KW-0812">Transmembrane</keyword>
<keyword evidence="6" id="KW-0503">Monooxygenase</keyword>
<name>A0A2V1D127_9PLEO</name>
<dbReference type="STRING" id="97972.A0A2V1D127"/>
<keyword evidence="3" id="KW-0274">FAD</keyword>
<dbReference type="SUPFAM" id="SSF51905">
    <property type="entry name" value="FAD/NAD(P)-binding domain"/>
    <property type="match status" value="2"/>
</dbReference>
<dbReference type="GO" id="GO:0050661">
    <property type="term" value="F:NADP binding"/>
    <property type="evidence" value="ECO:0007669"/>
    <property type="project" value="InterPro"/>
</dbReference>
<keyword evidence="5" id="KW-1133">Transmembrane helix</keyword>
<keyword evidence="2" id="KW-0285">Flavoprotein</keyword>
<dbReference type="InterPro" id="IPR020946">
    <property type="entry name" value="Flavin_mOase-like"/>
</dbReference>